<dbReference type="OrthoDB" id="10055717at2759"/>
<keyword evidence="9" id="KW-1185">Reference proteome</keyword>
<evidence type="ECO:0000256" key="5">
    <source>
        <dbReference type="ARBA" id="ARBA00022801"/>
    </source>
</evidence>
<keyword evidence="5" id="KW-0378">Hydrolase</keyword>
<dbReference type="GO" id="GO:0016787">
    <property type="term" value="F:hydrolase activity"/>
    <property type="evidence" value="ECO:0007669"/>
    <property type="project" value="UniProtKB-KW"/>
</dbReference>
<dbReference type="InterPro" id="IPR043128">
    <property type="entry name" value="Rev_trsase/Diguanyl_cyclase"/>
</dbReference>
<feature type="non-terminal residue" evidence="8">
    <location>
        <position position="1"/>
    </location>
</feature>
<keyword evidence="1" id="KW-0808">Transferase</keyword>
<organism evidence="8 9">
    <name type="scientific">Mucuna pruriens</name>
    <name type="common">Velvet bean</name>
    <name type="synonym">Dolichos pruriens</name>
    <dbReference type="NCBI Taxonomy" id="157652"/>
    <lineage>
        <taxon>Eukaryota</taxon>
        <taxon>Viridiplantae</taxon>
        <taxon>Streptophyta</taxon>
        <taxon>Embryophyta</taxon>
        <taxon>Tracheophyta</taxon>
        <taxon>Spermatophyta</taxon>
        <taxon>Magnoliopsida</taxon>
        <taxon>eudicotyledons</taxon>
        <taxon>Gunneridae</taxon>
        <taxon>Pentapetalae</taxon>
        <taxon>rosids</taxon>
        <taxon>fabids</taxon>
        <taxon>Fabales</taxon>
        <taxon>Fabaceae</taxon>
        <taxon>Papilionoideae</taxon>
        <taxon>50 kb inversion clade</taxon>
        <taxon>NPAAA clade</taxon>
        <taxon>indigoferoid/millettioid clade</taxon>
        <taxon>Phaseoleae</taxon>
        <taxon>Mucuna</taxon>
    </lineage>
</organism>
<dbReference type="EMBL" id="QJKJ01014024">
    <property type="protein sequence ID" value="RDX65179.1"/>
    <property type="molecule type" value="Genomic_DNA"/>
</dbReference>
<dbReference type="GO" id="GO:0004519">
    <property type="term" value="F:endonuclease activity"/>
    <property type="evidence" value="ECO:0007669"/>
    <property type="project" value="UniProtKB-KW"/>
</dbReference>
<dbReference type="PANTHER" id="PTHR34072:SF57">
    <property type="entry name" value="RNA-DIRECTED DNA POLYMERASE"/>
    <property type="match status" value="1"/>
</dbReference>
<dbReference type="AlphaFoldDB" id="A0A371EGT8"/>
<keyword evidence="2" id="KW-0548">Nucleotidyltransferase</keyword>
<accession>A0A371EGT8</accession>
<keyword evidence="4" id="KW-0255">Endonuclease</keyword>
<dbReference type="GO" id="GO:0003964">
    <property type="term" value="F:RNA-directed DNA polymerase activity"/>
    <property type="evidence" value="ECO:0007669"/>
    <property type="project" value="UniProtKB-KW"/>
</dbReference>
<dbReference type="InterPro" id="IPR041373">
    <property type="entry name" value="RT_RNaseH"/>
</dbReference>
<dbReference type="SUPFAM" id="SSF56672">
    <property type="entry name" value="DNA/RNA polymerases"/>
    <property type="match status" value="1"/>
</dbReference>
<comment type="caution">
    <text evidence="8">The sequence shown here is derived from an EMBL/GenBank/DDBJ whole genome shotgun (WGS) entry which is preliminary data.</text>
</comment>
<keyword evidence="6" id="KW-0695">RNA-directed DNA polymerase</keyword>
<dbReference type="Pfam" id="PF17917">
    <property type="entry name" value="RT_RNaseH"/>
    <property type="match status" value="1"/>
</dbReference>
<evidence type="ECO:0000256" key="1">
    <source>
        <dbReference type="ARBA" id="ARBA00022679"/>
    </source>
</evidence>
<sequence length="297" mass="34124">METNLVLNFEKCHFMVIEGIVLVPLISSRGNDVDKAKVDIIASLPNPASIWEVRSFLGHAGFYKRFIKNFNKIALPLSKLLQKDVDFVFNKPCLLAIVYALDKFCSHLLGSKIIVFSNHATLKFLLKKMDAMLRLIWWMLLLQEFGVEIRDKKGAQFEREVDALPIRDEFFDEQILQLKHVIPLYANIYNFLVASTYPQGASKADNERLESDAKYYIWDDPYLWRLCNDQIMRSSRSSIFVIQHPKAAIILPFFSFLCDFVAMLIDYSSRKTMNHLNLRGQRSFGIVLGVGSTISVG</sequence>
<dbReference type="Gene3D" id="3.30.70.270">
    <property type="match status" value="1"/>
</dbReference>
<evidence type="ECO:0000256" key="6">
    <source>
        <dbReference type="ARBA" id="ARBA00022918"/>
    </source>
</evidence>
<name>A0A371EGT8_MUCPR</name>
<dbReference type="PANTHER" id="PTHR34072">
    <property type="entry name" value="ENZYMATIC POLYPROTEIN-RELATED"/>
    <property type="match status" value="1"/>
</dbReference>
<evidence type="ECO:0000313" key="8">
    <source>
        <dbReference type="EMBL" id="RDX65179.1"/>
    </source>
</evidence>
<evidence type="ECO:0000256" key="2">
    <source>
        <dbReference type="ARBA" id="ARBA00022695"/>
    </source>
</evidence>
<evidence type="ECO:0000313" key="9">
    <source>
        <dbReference type="Proteomes" id="UP000257109"/>
    </source>
</evidence>
<evidence type="ECO:0000256" key="4">
    <source>
        <dbReference type="ARBA" id="ARBA00022759"/>
    </source>
</evidence>
<proteinExistence type="predicted"/>
<gene>
    <name evidence="8" type="ORF">CR513_56183</name>
</gene>
<dbReference type="Proteomes" id="UP000257109">
    <property type="component" value="Unassembled WGS sequence"/>
</dbReference>
<reference evidence="8" key="1">
    <citation type="submission" date="2018-05" db="EMBL/GenBank/DDBJ databases">
        <title>Draft genome of Mucuna pruriens seed.</title>
        <authorList>
            <person name="Nnadi N.E."/>
            <person name="Vos R."/>
            <person name="Hasami M.H."/>
            <person name="Devisetty U.K."/>
            <person name="Aguiy J.C."/>
        </authorList>
    </citation>
    <scope>NUCLEOTIDE SEQUENCE [LARGE SCALE GENOMIC DNA]</scope>
    <source>
        <strain evidence="8">JCA_2017</strain>
    </source>
</reference>
<evidence type="ECO:0000256" key="3">
    <source>
        <dbReference type="ARBA" id="ARBA00022722"/>
    </source>
</evidence>
<protein>
    <submittedName>
        <fullName evidence="8">Mitochondrial protein</fullName>
    </submittedName>
</protein>
<feature type="domain" description="Reverse transcriptase RNase H-like" evidence="7">
    <location>
        <begin position="93"/>
        <end position="145"/>
    </location>
</feature>
<dbReference type="InterPro" id="IPR043502">
    <property type="entry name" value="DNA/RNA_pol_sf"/>
</dbReference>
<evidence type="ECO:0000259" key="7">
    <source>
        <dbReference type="Pfam" id="PF17917"/>
    </source>
</evidence>
<keyword evidence="3" id="KW-0540">Nuclease</keyword>